<keyword evidence="3" id="KW-1185">Reference proteome</keyword>
<dbReference type="EMBL" id="CP042306">
    <property type="protein sequence ID" value="QDZ08779.1"/>
    <property type="molecule type" value="Genomic_DNA"/>
</dbReference>
<protein>
    <submittedName>
        <fullName evidence="2">Uncharacterized protein</fullName>
    </submittedName>
</protein>
<organism evidence="2 3">
    <name type="scientific">Sphingomonas panacisoli</name>
    <dbReference type="NCBI Taxonomy" id="1813879"/>
    <lineage>
        <taxon>Bacteria</taxon>
        <taxon>Pseudomonadati</taxon>
        <taxon>Pseudomonadota</taxon>
        <taxon>Alphaproteobacteria</taxon>
        <taxon>Sphingomonadales</taxon>
        <taxon>Sphingomonadaceae</taxon>
        <taxon>Sphingomonas</taxon>
    </lineage>
</organism>
<dbReference type="Proteomes" id="UP000315673">
    <property type="component" value="Chromosome"/>
</dbReference>
<proteinExistence type="predicted"/>
<sequence length="77" mass="8787">MRVAVGLDDGQEMQREAFARADDVAEHQLVLRVRDHLVLIGRDALQLRAERTRRQGDGEQPGQQQTRGATDHHNPRH</sequence>
<evidence type="ECO:0000313" key="3">
    <source>
        <dbReference type="Proteomes" id="UP000315673"/>
    </source>
</evidence>
<accession>A0A5B8LLF5</accession>
<dbReference type="AlphaFoldDB" id="A0A5B8LLF5"/>
<reference evidence="2 3" key="1">
    <citation type="submission" date="2019-07" db="EMBL/GenBank/DDBJ databases">
        <title>Full genome sequence of Sphingomonas sp. 4R-6-7(HKS19).</title>
        <authorList>
            <person name="Im W.-T."/>
        </authorList>
    </citation>
    <scope>NUCLEOTIDE SEQUENCE [LARGE SCALE GENOMIC DNA]</scope>
    <source>
        <strain evidence="2 3">HKS19</strain>
    </source>
</reference>
<dbReference type="KEGG" id="spai:FPZ24_15970"/>
<gene>
    <name evidence="2" type="ORF">FPZ24_15970</name>
</gene>
<evidence type="ECO:0000256" key="1">
    <source>
        <dbReference type="SAM" id="MobiDB-lite"/>
    </source>
</evidence>
<feature type="region of interest" description="Disordered" evidence="1">
    <location>
        <begin position="50"/>
        <end position="77"/>
    </location>
</feature>
<name>A0A5B8LLF5_9SPHN</name>
<evidence type="ECO:0000313" key="2">
    <source>
        <dbReference type="EMBL" id="QDZ08779.1"/>
    </source>
</evidence>